<keyword evidence="3" id="KW-1185">Reference proteome</keyword>
<dbReference type="Proteomes" id="UP001054945">
    <property type="component" value="Unassembled WGS sequence"/>
</dbReference>
<dbReference type="EMBL" id="BPLR01008740">
    <property type="protein sequence ID" value="GIY26839.1"/>
    <property type="molecule type" value="Genomic_DNA"/>
</dbReference>
<gene>
    <name evidence="2" type="ORF">CEXT_78201</name>
</gene>
<comment type="caution">
    <text evidence="2">The sequence shown here is derived from an EMBL/GenBank/DDBJ whole genome shotgun (WGS) entry which is preliminary data.</text>
</comment>
<dbReference type="AlphaFoldDB" id="A0AAV4RYS0"/>
<evidence type="ECO:0000313" key="2">
    <source>
        <dbReference type="EMBL" id="GIY26839.1"/>
    </source>
</evidence>
<evidence type="ECO:0000313" key="3">
    <source>
        <dbReference type="Proteomes" id="UP001054945"/>
    </source>
</evidence>
<protein>
    <submittedName>
        <fullName evidence="2">Uncharacterized protein</fullName>
    </submittedName>
</protein>
<evidence type="ECO:0000256" key="1">
    <source>
        <dbReference type="SAM" id="MobiDB-lite"/>
    </source>
</evidence>
<name>A0AAV4RYS0_CAEEX</name>
<feature type="region of interest" description="Disordered" evidence="1">
    <location>
        <begin position="1"/>
        <end position="29"/>
    </location>
</feature>
<reference evidence="2 3" key="1">
    <citation type="submission" date="2021-06" db="EMBL/GenBank/DDBJ databases">
        <title>Caerostris extrusa draft genome.</title>
        <authorList>
            <person name="Kono N."/>
            <person name="Arakawa K."/>
        </authorList>
    </citation>
    <scope>NUCLEOTIDE SEQUENCE [LARGE SCALE GENOMIC DNA]</scope>
</reference>
<feature type="region of interest" description="Disordered" evidence="1">
    <location>
        <begin position="87"/>
        <end position="108"/>
    </location>
</feature>
<feature type="compositionally biased region" description="Polar residues" evidence="1">
    <location>
        <begin position="11"/>
        <end position="24"/>
    </location>
</feature>
<organism evidence="2 3">
    <name type="scientific">Caerostris extrusa</name>
    <name type="common">Bark spider</name>
    <name type="synonym">Caerostris bankana</name>
    <dbReference type="NCBI Taxonomy" id="172846"/>
    <lineage>
        <taxon>Eukaryota</taxon>
        <taxon>Metazoa</taxon>
        <taxon>Ecdysozoa</taxon>
        <taxon>Arthropoda</taxon>
        <taxon>Chelicerata</taxon>
        <taxon>Arachnida</taxon>
        <taxon>Araneae</taxon>
        <taxon>Araneomorphae</taxon>
        <taxon>Entelegynae</taxon>
        <taxon>Araneoidea</taxon>
        <taxon>Araneidae</taxon>
        <taxon>Caerostris</taxon>
    </lineage>
</organism>
<accession>A0AAV4RYS0</accession>
<sequence>MEIPPRDQGRLSASPSKAGPTTQKIMRPKQPQFADVANVAPTTKNNAPQATAICGCGEPVCSIPLYSRQCIEITFERAFIVQIYKRQKSDGSGGGSLPSESVSKQGDQGLCEVEEGHQRYAQPHAHVAADVAEHLHPLRNISLC</sequence>
<proteinExistence type="predicted"/>